<dbReference type="EMBL" id="KZ613788">
    <property type="protein sequence ID" value="PMD60669.1"/>
    <property type="molecule type" value="Genomic_DNA"/>
</dbReference>
<evidence type="ECO:0000313" key="3">
    <source>
        <dbReference type="Proteomes" id="UP000235371"/>
    </source>
</evidence>
<accession>A0A2J6TCC0</accession>
<dbReference type="Proteomes" id="UP000235371">
    <property type="component" value="Unassembled WGS sequence"/>
</dbReference>
<dbReference type="RefSeq" id="XP_024737573.1">
    <property type="nucleotide sequence ID" value="XM_024888505.1"/>
</dbReference>
<name>A0A2J6TCC0_9HELO</name>
<sequence>MRRDITNLRGYLEEAHRNEAGHYKYKREVRFQVIGNQTCFISYKHWKPAIVPFSGPASLDLAKAIQGVSSKMGGHIERSPSGSGCMAPIAPMFDVLKPTMIPLEARHIILKPKKEVKKMKNKELRDELEKRMRENALLKLDVAKLRGEVVELSDDEGEI</sequence>
<dbReference type="AlphaFoldDB" id="A0A2J6TCC0"/>
<dbReference type="InParanoid" id="A0A2J6TCC0"/>
<evidence type="ECO:0000256" key="1">
    <source>
        <dbReference type="SAM" id="Coils"/>
    </source>
</evidence>
<evidence type="ECO:0000313" key="2">
    <source>
        <dbReference type="EMBL" id="PMD60669.1"/>
    </source>
</evidence>
<gene>
    <name evidence="2" type="ORF">K444DRAFT_721033</name>
</gene>
<reference evidence="2 3" key="1">
    <citation type="submission" date="2016-04" db="EMBL/GenBank/DDBJ databases">
        <title>A degradative enzymes factory behind the ericoid mycorrhizal symbiosis.</title>
        <authorList>
            <consortium name="DOE Joint Genome Institute"/>
            <person name="Martino E."/>
            <person name="Morin E."/>
            <person name="Grelet G."/>
            <person name="Kuo A."/>
            <person name="Kohler A."/>
            <person name="Daghino S."/>
            <person name="Barry K."/>
            <person name="Choi C."/>
            <person name="Cichocki N."/>
            <person name="Clum A."/>
            <person name="Copeland A."/>
            <person name="Hainaut M."/>
            <person name="Haridas S."/>
            <person name="Labutti K."/>
            <person name="Lindquist E."/>
            <person name="Lipzen A."/>
            <person name="Khouja H.-R."/>
            <person name="Murat C."/>
            <person name="Ohm R."/>
            <person name="Olson A."/>
            <person name="Spatafora J."/>
            <person name="Veneault-Fourrey C."/>
            <person name="Henrissat B."/>
            <person name="Grigoriev I."/>
            <person name="Martin F."/>
            <person name="Perotto S."/>
        </authorList>
    </citation>
    <scope>NUCLEOTIDE SEQUENCE [LARGE SCALE GENOMIC DNA]</scope>
    <source>
        <strain evidence="2 3">E</strain>
    </source>
</reference>
<feature type="coiled-coil region" evidence="1">
    <location>
        <begin position="114"/>
        <end position="141"/>
    </location>
</feature>
<proteinExistence type="predicted"/>
<keyword evidence="3" id="KW-1185">Reference proteome</keyword>
<protein>
    <submittedName>
        <fullName evidence="2">Uncharacterized protein</fullName>
    </submittedName>
</protein>
<dbReference type="GeneID" id="36596581"/>
<dbReference type="OrthoDB" id="10402249at2759"/>
<organism evidence="2 3">
    <name type="scientific">Hyaloscypha bicolor E</name>
    <dbReference type="NCBI Taxonomy" id="1095630"/>
    <lineage>
        <taxon>Eukaryota</taxon>
        <taxon>Fungi</taxon>
        <taxon>Dikarya</taxon>
        <taxon>Ascomycota</taxon>
        <taxon>Pezizomycotina</taxon>
        <taxon>Leotiomycetes</taxon>
        <taxon>Helotiales</taxon>
        <taxon>Hyaloscyphaceae</taxon>
        <taxon>Hyaloscypha</taxon>
        <taxon>Hyaloscypha bicolor</taxon>
    </lineage>
</organism>
<keyword evidence="1" id="KW-0175">Coiled coil</keyword>